<reference evidence="1 2" key="1">
    <citation type="journal article" date="2018" name="New Phytol.">
        <title>Comparative genomics and transcriptomics depict ericoid mycorrhizal fungi as versatile saprotrophs and plant mutualists.</title>
        <authorList>
            <person name="Martino E."/>
            <person name="Morin E."/>
            <person name="Grelet G.A."/>
            <person name="Kuo A."/>
            <person name="Kohler A."/>
            <person name="Daghino S."/>
            <person name="Barry K.W."/>
            <person name="Cichocki N."/>
            <person name="Clum A."/>
            <person name="Dockter R.B."/>
            <person name="Hainaut M."/>
            <person name="Kuo R.C."/>
            <person name="LaButti K."/>
            <person name="Lindahl B.D."/>
            <person name="Lindquist E.A."/>
            <person name="Lipzen A."/>
            <person name="Khouja H.R."/>
            <person name="Magnuson J."/>
            <person name="Murat C."/>
            <person name="Ohm R.A."/>
            <person name="Singer S.W."/>
            <person name="Spatafora J.W."/>
            <person name="Wang M."/>
            <person name="Veneault-Fourrey C."/>
            <person name="Henrissat B."/>
            <person name="Grigoriev I.V."/>
            <person name="Martin F.M."/>
            <person name="Perotto S."/>
        </authorList>
    </citation>
    <scope>NUCLEOTIDE SEQUENCE [LARGE SCALE GENOMIC DNA]</scope>
    <source>
        <strain evidence="1 2">ATCC 22711</strain>
    </source>
</reference>
<proteinExistence type="predicted"/>
<accession>A0A2T3AV75</accession>
<protein>
    <recommendedName>
        <fullName evidence="3">F-box domain-containing protein</fullName>
    </recommendedName>
</protein>
<dbReference type="AlphaFoldDB" id="A0A2T3AV75"/>
<evidence type="ECO:0008006" key="3">
    <source>
        <dbReference type="Google" id="ProtNLM"/>
    </source>
</evidence>
<dbReference type="OrthoDB" id="3766406at2759"/>
<keyword evidence="2" id="KW-1185">Reference proteome</keyword>
<sequence length="505" mass="57561">MATKNHSRSFLKLFKGTEAQTRPNALESSPLRRLSNGIILHIAEFLPPASKLAFCRSCRHVYFVIEPRHLSSAGVYYEAQGLAEARRSPPWEVLELAYPEHLECYSCRDLHPMDKIHEYAYLEARTKGPSLQCDQCFKVDHRGHTFIHPNFSFTVFRMVMKQYRQGKDCDKLLRFLAYRSAAVLDGAQVKQVIATPKIVGERLLMRVQTAYLIPPKGPSRTYLLDRNLVKCPHTYKWSLDNRAVAERLFLRFEALETVSGGRQEDIMSCQCDYCPTEFHFSLERFAGQGDALLITKWQDLGTGLSPLESDLPPVVGRRRPLLIARLAERLSYESPRDRFEGLAPGEDLQAVPALNHEERNDLLRESGSRRAQFMRKIDSACWIFGCGQTYPYIGHQGARFPGSTDDGTATCRSAQLQRVTSPDVWRANRSRDVSPHALDMTSSIPTYGASIFRMDCYGDWPYKPLLDDREHLQTRTIDYTNDNYSTLTCLFHIPGAAFAKCLDFA</sequence>
<evidence type="ECO:0000313" key="2">
    <source>
        <dbReference type="Proteomes" id="UP000241818"/>
    </source>
</evidence>
<dbReference type="Proteomes" id="UP000241818">
    <property type="component" value="Unassembled WGS sequence"/>
</dbReference>
<evidence type="ECO:0000313" key="1">
    <source>
        <dbReference type="EMBL" id="PSS12556.1"/>
    </source>
</evidence>
<dbReference type="RefSeq" id="XP_024718554.1">
    <property type="nucleotide sequence ID" value="XM_024864547.1"/>
</dbReference>
<gene>
    <name evidence="1" type="ORF">M430DRAFT_21633</name>
</gene>
<organism evidence="1 2">
    <name type="scientific">Amorphotheca resinae ATCC 22711</name>
    <dbReference type="NCBI Taxonomy" id="857342"/>
    <lineage>
        <taxon>Eukaryota</taxon>
        <taxon>Fungi</taxon>
        <taxon>Dikarya</taxon>
        <taxon>Ascomycota</taxon>
        <taxon>Pezizomycotina</taxon>
        <taxon>Leotiomycetes</taxon>
        <taxon>Helotiales</taxon>
        <taxon>Amorphothecaceae</taxon>
        <taxon>Amorphotheca</taxon>
    </lineage>
</organism>
<dbReference type="EMBL" id="KZ679015">
    <property type="protein sequence ID" value="PSS12556.1"/>
    <property type="molecule type" value="Genomic_DNA"/>
</dbReference>
<dbReference type="GeneID" id="36572628"/>
<dbReference type="InParanoid" id="A0A2T3AV75"/>
<name>A0A2T3AV75_AMORE</name>